<dbReference type="Proteomes" id="UP000001492">
    <property type="component" value="Plasmid pASTEX02"/>
</dbReference>
<proteinExistence type="predicted"/>
<name>E8RVU7_ASTEC</name>
<keyword evidence="2" id="KW-1185">Reference proteome</keyword>
<dbReference type="HOGENOM" id="CLU_1657234_0_0_5"/>
<evidence type="ECO:0000313" key="2">
    <source>
        <dbReference type="Proteomes" id="UP000001492"/>
    </source>
</evidence>
<sequence length="159" mass="17683">MSARNPHFAFQHLVELMSAHAAQSAAGTPVDRVEGRLVHSIDLARCAGLSHLTLWLERRDFQWLCNARGLDRLSTAAACMVVCDVPVKRLKAGYESHVTGRSPEGDEKAFPIILDPSCNPGFNQRVVSEEEKVAMLEGLRRQSFEQALRGFDTRTASRH</sequence>
<dbReference type="RefSeq" id="WP_013481182.1">
    <property type="nucleotide sequence ID" value="NC_014819.1"/>
</dbReference>
<geneLocation type="plasmid" evidence="1 2">
    <name>pASTEX02</name>
</geneLocation>
<reference evidence="2" key="1">
    <citation type="submission" date="2010-12" db="EMBL/GenBank/DDBJ databases">
        <title>Complete sequence of plasmid 2 of Asticcacaulis excentricus CB 48.</title>
        <authorList>
            <consortium name="US DOE Joint Genome Institute"/>
            <person name="Lucas S."/>
            <person name="Copeland A."/>
            <person name="Lapidus A."/>
            <person name="Cheng J.-F."/>
            <person name="Bruce D."/>
            <person name="Goodwin L."/>
            <person name="Pitluck S."/>
            <person name="Teshima H."/>
            <person name="Davenport K."/>
            <person name="Detter J.C."/>
            <person name="Han C."/>
            <person name="Tapia R."/>
            <person name="Land M."/>
            <person name="Hauser L."/>
            <person name="Jeffries C."/>
            <person name="Kyrpides N."/>
            <person name="Ivanova N."/>
            <person name="Ovchinnikova G."/>
            <person name="Brun Y.V."/>
            <person name="Woyke T."/>
        </authorList>
    </citation>
    <scope>NUCLEOTIDE SEQUENCE [LARGE SCALE GENOMIC DNA]</scope>
    <source>
        <strain evidence="2">ATCC 15261 / DSM 4724 / KCTC 12464 / NCIMB 9791 / VKM B-1370 / CB 48</strain>
        <plasmid evidence="2">pASTEX02</plasmid>
    </source>
</reference>
<dbReference type="KEGG" id="aex:Astex_3758"/>
<gene>
    <name evidence="1" type="ordered locus">Astex_3758</name>
</gene>
<protein>
    <submittedName>
        <fullName evidence="1">Uncharacterized protein</fullName>
    </submittedName>
</protein>
<dbReference type="EMBL" id="CP002398">
    <property type="protein sequence ID" value="ADU15369.1"/>
    <property type="molecule type" value="Genomic_DNA"/>
</dbReference>
<evidence type="ECO:0000313" key="1">
    <source>
        <dbReference type="EMBL" id="ADU15369.1"/>
    </source>
</evidence>
<accession>E8RVU7</accession>
<dbReference type="AlphaFoldDB" id="E8RVU7"/>
<organism evidence="1 2">
    <name type="scientific">Asticcacaulis excentricus (strain ATCC 15261 / DSM 4724 / KCTC 12464 / NCIMB 9791 / VKM B-1370 / CB 48)</name>
    <dbReference type="NCBI Taxonomy" id="573065"/>
    <lineage>
        <taxon>Bacteria</taxon>
        <taxon>Pseudomonadati</taxon>
        <taxon>Pseudomonadota</taxon>
        <taxon>Alphaproteobacteria</taxon>
        <taxon>Caulobacterales</taxon>
        <taxon>Caulobacteraceae</taxon>
        <taxon>Asticcacaulis</taxon>
    </lineage>
</organism>
<keyword evidence="1" id="KW-0614">Plasmid</keyword>